<dbReference type="RefSeq" id="WP_017451285.1">
    <property type="nucleotide sequence ID" value="NZ_CP008956.1"/>
</dbReference>
<dbReference type="SUPFAM" id="SSF53822">
    <property type="entry name" value="Periplasmic binding protein-like I"/>
    <property type="match status" value="1"/>
</dbReference>
<dbReference type="AlphaFoldDB" id="A0A6M3ZLS7"/>
<protein>
    <submittedName>
        <fullName evidence="5">Autoinducer 2 ABC transporter substrate-binding protein</fullName>
    </submittedName>
</protein>
<dbReference type="EMBL" id="CP008956">
    <property type="protein sequence ID" value="QJP99526.1"/>
    <property type="molecule type" value="Genomic_DNA"/>
</dbReference>
<evidence type="ECO:0000313" key="5">
    <source>
        <dbReference type="EMBL" id="QJP99526.1"/>
    </source>
</evidence>
<evidence type="ECO:0000259" key="4">
    <source>
        <dbReference type="Pfam" id="PF13407"/>
    </source>
</evidence>
<feature type="domain" description="Periplasmic binding protein" evidence="4">
    <location>
        <begin position="32"/>
        <end position="290"/>
    </location>
</feature>
<feature type="chain" id="PRO_5026943037" evidence="3">
    <location>
        <begin position="26"/>
        <end position="335"/>
    </location>
</feature>
<dbReference type="InterPro" id="IPR050555">
    <property type="entry name" value="Bact_Solute-Bind_Prot2"/>
</dbReference>
<accession>A0A6M3ZLS7</accession>
<comment type="subcellular location">
    <subcellularLocation>
        <location evidence="1">Periplasm</location>
    </subcellularLocation>
</comment>
<dbReference type="Proteomes" id="UP000501648">
    <property type="component" value="Chromosome"/>
</dbReference>
<dbReference type="CDD" id="cd20001">
    <property type="entry name" value="PBP1_LsrB_Quorum_Sensing-like"/>
    <property type="match status" value="1"/>
</dbReference>
<evidence type="ECO:0000256" key="1">
    <source>
        <dbReference type="ARBA" id="ARBA00004418"/>
    </source>
</evidence>
<keyword evidence="3" id="KW-0732">Signal</keyword>
<proteinExistence type="inferred from homology"/>
<dbReference type="Gene3D" id="3.40.50.2300">
    <property type="match status" value="2"/>
</dbReference>
<dbReference type="InterPro" id="IPR025997">
    <property type="entry name" value="SBP_2_dom"/>
</dbReference>
<dbReference type="InterPro" id="IPR028082">
    <property type="entry name" value="Peripla_BP_I"/>
</dbReference>
<sequence length="335" mass="35395">MMNKKSACVLVSALAAVGFASALQAQNKPIDIVTVVKITGISWFNRMEVGVKEFAAANPGVTTRQIGPAQSDAAQQQRLVEDLVAKKVDAIAVVSMDPPTLEPVLKRALDRGIKVVTHEADNQKNTLVDIEAFDNTAYGARLNDRLAACMGQSGKWSSLVGSLGSQSQVQWADGGAANAAKKYPKMTLVDAKNESANDAEKAYAKAKEILRKHPDIKGFQGSSSLDVLGIGRAVEEAGLQGKVCVYGTGLPSEAAKFLESGAVGGIAFWDPKDAGLAMNKAALMLVQGKKITDGMDLGIPGYNKVSVKKGPGVGVIVTGQAWVEVDKKNYKQYAF</sequence>
<evidence type="ECO:0000256" key="3">
    <source>
        <dbReference type="SAM" id="SignalP"/>
    </source>
</evidence>
<evidence type="ECO:0000313" key="6">
    <source>
        <dbReference type="Proteomes" id="UP000501648"/>
    </source>
</evidence>
<dbReference type="PANTHER" id="PTHR30036">
    <property type="entry name" value="D-XYLOSE-BINDING PERIPLASMIC PROTEIN"/>
    <property type="match status" value="1"/>
</dbReference>
<comment type="similarity">
    <text evidence="2">Belongs to the bacterial solute-binding protein 2 family.</text>
</comment>
<dbReference type="PANTHER" id="PTHR30036:SF7">
    <property type="entry name" value="ABC TRANSPORTER PERIPLASMIC-BINDING PROTEIN YPHF"/>
    <property type="match status" value="1"/>
</dbReference>
<dbReference type="Pfam" id="PF13407">
    <property type="entry name" value="Peripla_BP_4"/>
    <property type="match status" value="1"/>
</dbReference>
<evidence type="ECO:0000256" key="2">
    <source>
        <dbReference type="ARBA" id="ARBA00007639"/>
    </source>
</evidence>
<feature type="signal peptide" evidence="3">
    <location>
        <begin position="1"/>
        <end position="25"/>
    </location>
</feature>
<dbReference type="GO" id="GO:0030288">
    <property type="term" value="C:outer membrane-bounded periplasmic space"/>
    <property type="evidence" value="ECO:0007669"/>
    <property type="project" value="TreeGrafter"/>
</dbReference>
<name>A0A6M3ZLS7_9BURK</name>
<reference evidence="5 6" key="1">
    <citation type="journal article" date="2012" name="J. Bacteriol.">
        <title>Genome sequence of the pathogenic Herbaspirillum seropedicae strain Os34, isolated from rice roots.</title>
        <authorList>
            <person name="Ye W."/>
            <person name="Ye S."/>
            <person name="Liu J."/>
            <person name="Chang S."/>
            <person name="Chen M."/>
            <person name="Zhu B."/>
            <person name="Guo L."/>
            <person name="An Q."/>
        </authorList>
    </citation>
    <scope>NUCLEOTIDE SEQUENCE [LARGE SCALE GENOMIC DNA]</scope>
    <source>
        <strain evidence="5 6">Os34</strain>
    </source>
</reference>
<dbReference type="GO" id="GO:0030246">
    <property type="term" value="F:carbohydrate binding"/>
    <property type="evidence" value="ECO:0007669"/>
    <property type="project" value="TreeGrafter"/>
</dbReference>
<gene>
    <name evidence="5" type="ORF">C798_04590</name>
</gene>
<organism evidence="5 6">
    <name type="scientific">Herbaspirillum rubrisubalbicans Os34</name>
    <dbReference type="NCBI Taxonomy" id="1235827"/>
    <lineage>
        <taxon>Bacteria</taxon>
        <taxon>Pseudomonadati</taxon>
        <taxon>Pseudomonadota</taxon>
        <taxon>Betaproteobacteria</taxon>
        <taxon>Burkholderiales</taxon>
        <taxon>Oxalobacteraceae</taxon>
        <taxon>Herbaspirillum</taxon>
    </lineage>
</organism>